<proteinExistence type="predicted"/>
<name>A0A9Q4HTJ0_MEDGN</name>
<dbReference type="AlphaFoldDB" id="A0A9Q4HTJ0"/>
<evidence type="ECO:0000313" key="1">
    <source>
        <dbReference type="EMBL" id="MCZ0666259.1"/>
    </source>
</evidence>
<accession>A0A9Q4HTJ0</accession>
<dbReference type="Proteomes" id="UP001079535">
    <property type="component" value="Unassembled WGS sequence"/>
</dbReference>
<organism evidence="1 2">
    <name type="scientific">Mediterraneibacter gnavus</name>
    <name type="common">Ruminococcus gnavus</name>
    <dbReference type="NCBI Taxonomy" id="33038"/>
    <lineage>
        <taxon>Bacteria</taxon>
        <taxon>Bacillati</taxon>
        <taxon>Bacillota</taxon>
        <taxon>Clostridia</taxon>
        <taxon>Lachnospirales</taxon>
        <taxon>Lachnospiraceae</taxon>
        <taxon>Mediterraneibacter</taxon>
    </lineage>
</organism>
<dbReference type="RefSeq" id="WP_268803278.1">
    <property type="nucleotide sequence ID" value="NZ_JAPRAY010000002.1"/>
</dbReference>
<gene>
    <name evidence="1" type="ORF">OZZ17_01715</name>
</gene>
<sequence>MEEKKNQNKRVCPLCGKEYDGVPALSRKDNETLICPECGTREAIDAALSVPEFSAGMTEQEKEEYKENVIRKIHENI</sequence>
<protein>
    <submittedName>
        <fullName evidence="1">Uncharacterized protein</fullName>
    </submittedName>
</protein>
<evidence type="ECO:0000313" key="2">
    <source>
        <dbReference type="Proteomes" id="UP001079535"/>
    </source>
</evidence>
<dbReference type="EMBL" id="JAPRAY010000002">
    <property type="protein sequence ID" value="MCZ0666259.1"/>
    <property type="molecule type" value="Genomic_DNA"/>
</dbReference>
<reference evidence="1" key="1">
    <citation type="submission" date="2022-11" db="EMBL/GenBank/DDBJ databases">
        <title>Temperate bacteriophages infecting mucin-degrading bacterium Ruminococcus gnavus from the human gut.</title>
        <authorList>
            <person name="Buttimer C."/>
        </authorList>
    </citation>
    <scope>NUCLEOTIDE SEQUENCE</scope>
    <source>
        <strain evidence="1">CCUG 49994</strain>
    </source>
</reference>
<comment type="caution">
    <text evidence="1">The sequence shown here is derived from an EMBL/GenBank/DDBJ whole genome shotgun (WGS) entry which is preliminary data.</text>
</comment>